<dbReference type="InterPro" id="IPR003591">
    <property type="entry name" value="Leu-rich_rpt_typical-subtyp"/>
</dbReference>
<evidence type="ECO:0000256" key="3">
    <source>
        <dbReference type="ARBA" id="ARBA00022614"/>
    </source>
</evidence>
<proteinExistence type="predicted"/>
<feature type="compositionally biased region" description="Polar residues" evidence="5">
    <location>
        <begin position="346"/>
        <end position="359"/>
    </location>
</feature>
<organism evidence="6 7">
    <name type="scientific">Golovinomyces cichoracearum</name>
    <dbReference type="NCBI Taxonomy" id="62708"/>
    <lineage>
        <taxon>Eukaryota</taxon>
        <taxon>Fungi</taxon>
        <taxon>Dikarya</taxon>
        <taxon>Ascomycota</taxon>
        <taxon>Pezizomycotina</taxon>
        <taxon>Leotiomycetes</taxon>
        <taxon>Erysiphales</taxon>
        <taxon>Erysiphaceae</taxon>
        <taxon>Golovinomyces</taxon>
    </lineage>
</organism>
<keyword evidence="2" id="KW-0963">Cytoplasm</keyword>
<dbReference type="PANTHER" id="PTHR15454:SF69">
    <property type="entry name" value="SERINE_THREONINE-PROTEIN KINASE 11-INTERACTING PROTEIN"/>
    <property type="match status" value="1"/>
</dbReference>
<feature type="compositionally biased region" description="Polar residues" evidence="5">
    <location>
        <begin position="618"/>
        <end position="650"/>
    </location>
</feature>
<dbReference type="InterPro" id="IPR001611">
    <property type="entry name" value="Leu-rich_rpt"/>
</dbReference>
<name>A0A420IYY4_9PEZI</name>
<feature type="region of interest" description="Disordered" evidence="5">
    <location>
        <begin position="700"/>
        <end position="720"/>
    </location>
</feature>
<feature type="compositionally biased region" description="Basic and acidic residues" evidence="5">
    <location>
        <begin position="332"/>
        <end position="345"/>
    </location>
</feature>
<reference evidence="6 7" key="1">
    <citation type="journal article" date="2018" name="BMC Genomics">
        <title>Comparative genome analyses reveal sequence features reflecting distinct modes of host-adaptation between dicot and monocot powdery mildew.</title>
        <authorList>
            <person name="Wu Y."/>
            <person name="Ma X."/>
            <person name="Pan Z."/>
            <person name="Kale S.D."/>
            <person name="Song Y."/>
            <person name="King H."/>
            <person name="Zhang Q."/>
            <person name="Presley C."/>
            <person name="Deng X."/>
            <person name="Wei C.I."/>
            <person name="Xiao S."/>
        </authorList>
    </citation>
    <scope>NUCLEOTIDE SEQUENCE [LARGE SCALE GENOMIC DNA]</scope>
    <source>
        <strain evidence="6">UCSC1</strain>
    </source>
</reference>
<dbReference type="EMBL" id="MCBR01004321">
    <property type="protein sequence ID" value="RKF79766.1"/>
    <property type="molecule type" value="Genomic_DNA"/>
</dbReference>
<comment type="subcellular location">
    <subcellularLocation>
        <location evidence="1">Cytoplasm</location>
    </subcellularLocation>
</comment>
<dbReference type="AlphaFoldDB" id="A0A420IYY4"/>
<dbReference type="PANTHER" id="PTHR15454">
    <property type="entry name" value="NISCHARIN RELATED"/>
    <property type="match status" value="1"/>
</dbReference>
<evidence type="ECO:0000256" key="4">
    <source>
        <dbReference type="ARBA" id="ARBA00022737"/>
    </source>
</evidence>
<evidence type="ECO:0000313" key="7">
    <source>
        <dbReference type="Proteomes" id="UP000285405"/>
    </source>
</evidence>
<protein>
    <submittedName>
        <fullName evidence="6">Putative leucine-rich repeat-containing protein</fullName>
    </submittedName>
</protein>
<feature type="region of interest" description="Disordered" evidence="5">
    <location>
        <begin position="291"/>
        <end position="379"/>
    </location>
</feature>
<evidence type="ECO:0000256" key="5">
    <source>
        <dbReference type="SAM" id="MobiDB-lite"/>
    </source>
</evidence>
<accession>A0A420IYY4</accession>
<dbReference type="SMART" id="SM00369">
    <property type="entry name" value="LRR_TYP"/>
    <property type="match status" value="4"/>
</dbReference>
<feature type="region of interest" description="Disordered" evidence="5">
    <location>
        <begin position="610"/>
        <end position="651"/>
    </location>
</feature>
<dbReference type="GO" id="GO:0005737">
    <property type="term" value="C:cytoplasm"/>
    <property type="evidence" value="ECO:0007669"/>
    <property type="project" value="UniProtKB-SubCell"/>
</dbReference>
<dbReference type="OrthoDB" id="676979at2759"/>
<gene>
    <name evidence="6" type="ORF">GcC1_043017</name>
</gene>
<feature type="region of interest" description="Disordered" evidence="5">
    <location>
        <begin position="27"/>
        <end position="61"/>
    </location>
</feature>
<dbReference type="Pfam" id="PF13516">
    <property type="entry name" value="LRR_6"/>
    <property type="match status" value="1"/>
</dbReference>
<evidence type="ECO:0000256" key="1">
    <source>
        <dbReference type="ARBA" id="ARBA00004496"/>
    </source>
</evidence>
<dbReference type="SUPFAM" id="SSF52075">
    <property type="entry name" value="Outer arm dynein light chain 1"/>
    <property type="match status" value="1"/>
</dbReference>
<keyword evidence="3" id="KW-0433">Leucine-rich repeat</keyword>
<dbReference type="FunFam" id="3.80.10.10:FF:000273">
    <property type="entry name" value="Leucine Rich Repeat domain protein"/>
    <property type="match status" value="1"/>
</dbReference>
<dbReference type="InterPro" id="IPR032675">
    <property type="entry name" value="LRR_dom_sf"/>
</dbReference>
<sequence length="799" mass="89162">MDSEDGKFFIKNLAQFVRTHEKALANGLQMKQQPNVRNGQSTKPSENRSTTSNLYSRSSVPLNSACSSPSSATTTLSLPSIAFTNENIKVAKLALTPHHLFYLLSRFEELGIIVGPMNVRLENLQAEASSGNYVSFLNQHQRPSSGRCSDHGSIHSVSSVRSVFSGMTSLWANLNLGSAGNTLRTEKQKAVTEADLKYLYASFTKIPCLRLAPDNRARLIKGYEEFPFDTAVPLIVFKNMSALEISDIDIRKFYGWDKLAEQLRSLTIKRAGVSDPEDLLINIVLDDMDRRRRRSSRQQPSLSVAVSPKRSTTIHNCESIESNSEPGSPNDQAHHEMYTRPRRESLAQSGSISSAYSNKGRSRRFSPVRPSSSKNGHHYLRDSYYNQRSGSCSSQSSLSENWYNLRSNHCHTFSSTFLPSSKWRFLKHLSLADNDITTITVSSLLPLVKSLYSLDLSYNHFTEIPECLASLTSLRSLNLSSCMINSLHSLAKKSLPAITALNLRSNRLSSLDGIEFLQNLERLDIRDNNIKDPTEISRLTTIPDIREIWVLGNPFTKSHANSYRVTIFNMFRQTPGYKDDINIDMYAPGYSEKRQLSERVTEIPNLSKTKAPLDTSMYPPQTSSKDRSNPSLTGEITTNTFKQNTSSGSENVGLEVSDLSASKANIPSTENTIDATSKPETGSIVSNFEPLSQTLSCNTSVPHNNQSKKDISRKNNTFTSLTPPTEVVSIEAPQSKPDSQSWNISENMYRKKLDVIRNEDGKEWLTVLSEDSWDSTNAKQAYSANTLQFSTKQSISTAP</sequence>
<dbReference type="Proteomes" id="UP000285405">
    <property type="component" value="Unassembled WGS sequence"/>
</dbReference>
<feature type="compositionally biased region" description="Polar residues" evidence="5">
    <location>
        <begin position="298"/>
        <end position="331"/>
    </location>
</feature>
<evidence type="ECO:0000256" key="2">
    <source>
        <dbReference type="ARBA" id="ARBA00022490"/>
    </source>
</evidence>
<dbReference type="Gene3D" id="3.80.10.10">
    <property type="entry name" value="Ribonuclease Inhibitor"/>
    <property type="match status" value="2"/>
</dbReference>
<evidence type="ECO:0000313" key="6">
    <source>
        <dbReference type="EMBL" id="RKF79766.1"/>
    </source>
</evidence>
<feature type="compositionally biased region" description="Polar residues" evidence="5">
    <location>
        <begin position="29"/>
        <end position="57"/>
    </location>
</feature>
<dbReference type="PROSITE" id="PS51450">
    <property type="entry name" value="LRR"/>
    <property type="match status" value="5"/>
</dbReference>
<dbReference type="Pfam" id="PF13855">
    <property type="entry name" value="LRR_8"/>
    <property type="match status" value="1"/>
</dbReference>
<comment type="caution">
    <text evidence="6">The sequence shown here is derived from an EMBL/GenBank/DDBJ whole genome shotgun (WGS) entry which is preliminary data.</text>
</comment>
<keyword evidence="4" id="KW-0677">Repeat</keyword>